<dbReference type="EMBL" id="CAADHB010000067">
    <property type="protein sequence ID" value="VFK79817.1"/>
    <property type="molecule type" value="Genomic_DNA"/>
</dbReference>
<organism evidence="7">
    <name type="scientific">Candidatus Kentrum sp. SD</name>
    <dbReference type="NCBI Taxonomy" id="2126332"/>
    <lineage>
        <taxon>Bacteria</taxon>
        <taxon>Pseudomonadati</taxon>
        <taxon>Pseudomonadota</taxon>
        <taxon>Gammaproteobacteria</taxon>
        <taxon>Candidatus Kentrum</taxon>
    </lineage>
</organism>
<dbReference type="PANTHER" id="PTHR43464:SF19">
    <property type="entry name" value="UBIQUINONE BIOSYNTHESIS O-METHYLTRANSFERASE, MITOCHONDRIAL"/>
    <property type="match status" value="1"/>
</dbReference>
<proteinExistence type="predicted"/>
<dbReference type="InterPro" id="IPR041698">
    <property type="entry name" value="Methyltransf_25"/>
</dbReference>
<dbReference type="Gene3D" id="3.40.50.150">
    <property type="entry name" value="Vaccinia Virus protein VP39"/>
    <property type="match status" value="1"/>
</dbReference>
<reference evidence="7" key="1">
    <citation type="submission" date="2019-02" db="EMBL/GenBank/DDBJ databases">
        <authorList>
            <person name="Gruber-Vodicka R. H."/>
            <person name="Seah K. B. B."/>
        </authorList>
    </citation>
    <scope>NUCLEOTIDE SEQUENCE</scope>
    <source>
        <strain evidence="7">BECK_S127</strain>
        <strain evidence="6">BECK_S1320</strain>
        <strain evidence="5">BECK_S1321</strain>
    </source>
</reference>
<feature type="domain" description="Methyltransferase" evidence="4">
    <location>
        <begin position="51"/>
        <end position="139"/>
    </location>
</feature>
<keyword evidence="1 7" id="KW-0489">Methyltransferase</keyword>
<gene>
    <name evidence="7" type="ORF">BECKSD772D_GA0070982_106712</name>
    <name evidence="6" type="ORF">BECKSD772E_GA0070983_11178</name>
    <name evidence="5" type="ORF">BECKSD772F_GA0070984_11208</name>
</gene>
<evidence type="ECO:0000256" key="2">
    <source>
        <dbReference type="ARBA" id="ARBA00022679"/>
    </source>
</evidence>
<evidence type="ECO:0000313" key="7">
    <source>
        <dbReference type="EMBL" id="VFK79817.1"/>
    </source>
</evidence>
<dbReference type="InterPro" id="IPR029063">
    <property type="entry name" value="SAM-dependent_MTases_sf"/>
</dbReference>
<dbReference type="AlphaFoldDB" id="A0A451BNJ7"/>
<name>A0A451BNJ7_9GAMM</name>
<dbReference type="EMBL" id="CAADFR010000120">
    <property type="protein sequence ID" value="VFK42327.1"/>
    <property type="molecule type" value="Genomic_DNA"/>
</dbReference>
<sequence length="224" mass="25441">MTPNPSSILADFYDIQAKTDNYIDYYKTVPFYSKGKEFLARAIRDGVWTRVLDVACGSGHLASDLPETVDLVGIDISPEMIGKARALCPIGRYFVHDFHIPLPESEERFDIVFASGAFDLCNDIVGALSALNRSLKDDGLFYFTVLERRENTPYNRDREINARPDHPDPIRLHFFSFQEVSEALAQIGLVPLSYRYAAGWKSRILRANFDYGYWIATRPEGLSD</sequence>
<dbReference type="Pfam" id="PF13649">
    <property type="entry name" value="Methyltransf_25"/>
    <property type="match status" value="1"/>
</dbReference>
<dbReference type="GO" id="GO:0032259">
    <property type="term" value="P:methylation"/>
    <property type="evidence" value="ECO:0007669"/>
    <property type="project" value="UniProtKB-KW"/>
</dbReference>
<accession>A0A451BNJ7</accession>
<evidence type="ECO:0000313" key="6">
    <source>
        <dbReference type="EMBL" id="VFK48218.1"/>
    </source>
</evidence>
<dbReference type="SUPFAM" id="SSF53335">
    <property type="entry name" value="S-adenosyl-L-methionine-dependent methyltransferases"/>
    <property type="match status" value="1"/>
</dbReference>
<keyword evidence="2 7" id="KW-0808">Transferase</keyword>
<evidence type="ECO:0000256" key="1">
    <source>
        <dbReference type="ARBA" id="ARBA00022603"/>
    </source>
</evidence>
<dbReference type="PANTHER" id="PTHR43464">
    <property type="entry name" value="METHYLTRANSFERASE"/>
    <property type="match status" value="1"/>
</dbReference>
<dbReference type="CDD" id="cd02440">
    <property type="entry name" value="AdoMet_MTases"/>
    <property type="match status" value="1"/>
</dbReference>
<evidence type="ECO:0000313" key="5">
    <source>
        <dbReference type="EMBL" id="VFK42327.1"/>
    </source>
</evidence>
<protein>
    <submittedName>
        <fullName evidence="7">Methyltransferase domain-containing protein</fullName>
    </submittedName>
</protein>
<keyword evidence="3" id="KW-0949">S-adenosyl-L-methionine</keyword>
<evidence type="ECO:0000259" key="4">
    <source>
        <dbReference type="Pfam" id="PF13649"/>
    </source>
</evidence>
<dbReference type="EMBL" id="CAADFU010000117">
    <property type="protein sequence ID" value="VFK48218.1"/>
    <property type="molecule type" value="Genomic_DNA"/>
</dbReference>
<evidence type="ECO:0000256" key="3">
    <source>
        <dbReference type="ARBA" id="ARBA00022691"/>
    </source>
</evidence>
<dbReference type="GO" id="GO:0008168">
    <property type="term" value="F:methyltransferase activity"/>
    <property type="evidence" value="ECO:0007669"/>
    <property type="project" value="UniProtKB-KW"/>
</dbReference>